<protein>
    <submittedName>
        <fullName evidence="1">Uncharacterized protein</fullName>
    </submittedName>
</protein>
<dbReference type="Proteomes" id="UP001244207">
    <property type="component" value="Unassembled WGS sequence"/>
</dbReference>
<reference evidence="1" key="1">
    <citation type="submission" date="2021-12" db="EMBL/GenBank/DDBJ databases">
        <title>Comparative genomics, transcriptomics and evolutionary studies reveal genomic signatures of adaptation to plant cell wall in hemibiotrophic fungi.</title>
        <authorList>
            <consortium name="DOE Joint Genome Institute"/>
            <person name="Baroncelli R."/>
            <person name="Diaz J.F."/>
            <person name="Benocci T."/>
            <person name="Peng M."/>
            <person name="Battaglia E."/>
            <person name="Haridas S."/>
            <person name="Andreopoulos W."/>
            <person name="Labutti K."/>
            <person name="Pangilinan J."/>
            <person name="Floch G.L."/>
            <person name="Makela M.R."/>
            <person name="Henrissat B."/>
            <person name="Grigoriev I.V."/>
            <person name="Crouch J.A."/>
            <person name="De Vries R.P."/>
            <person name="Sukno S.A."/>
            <person name="Thon M.R."/>
        </authorList>
    </citation>
    <scope>NUCLEOTIDE SEQUENCE</scope>
    <source>
        <strain evidence="1">CBS 112980</strain>
    </source>
</reference>
<proteinExistence type="predicted"/>
<dbReference type="AlphaFoldDB" id="A0AAD8U966"/>
<comment type="caution">
    <text evidence="1">The sequence shown here is derived from an EMBL/GenBank/DDBJ whole genome shotgun (WGS) entry which is preliminary data.</text>
</comment>
<accession>A0AAD8U966</accession>
<dbReference type="RefSeq" id="XP_060359832.1">
    <property type="nucleotide sequence ID" value="XM_060510856.1"/>
</dbReference>
<dbReference type="EMBL" id="JAHMHS010000135">
    <property type="protein sequence ID" value="KAK1713779.1"/>
    <property type="molecule type" value="Genomic_DNA"/>
</dbReference>
<gene>
    <name evidence="1" type="ORF">BDZ83DRAFT_656209</name>
</gene>
<organism evidence="1 2">
    <name type="scientific">Glomerella acutata</name>
    <name type="common">Colletotrichum acutatum</name>
    <dbReference type="NCBI Taxonomy" id="27357"/>
    <lineage>
        <taxon>Eukaryota</taxon>
        <taxon>Fungi</taxon>
        <taxon>Dikarya</taxon>
        <taxon>Ascomycota</taxon>
        <taxon>Pezizomycotina</taxon>
        <taxon>Sordariomycetes</taxon>
        <taxon>Hypocreomycetidae</taxon>
        <taxon>Glomerellales</taxon>
        <taxon>Glomerellaceae</taxon>
        <taxon>Colletotrichum</taxon>
        <taxon>Colletotrichum acutatum species complex</taxon>
    </lineage>
</organism>
<evidence type="ECO:0000313" key="1">
    <source>
        <dbReference type="EMBL" id="KAK1713779.1"/>
    </source>
</evidence>
<evidence type="ECO:0000313" key="2">
    <source>
        <dbReference type="Proteomes" id="UP001244207"/>
    </source>
</evidence>
<keyword evidence="2" id="KW-1185">Reference proteome</keyword>
<dbReference type="GeneID" id="85394755"/>
<sequence length="156" mass="16949">MPASKESLTSVRFPCIGGEQRQAKQSKAGFGRFCTGISGALEFEDVQEVNGRQPTHVSLKYTTRLSEAGSSVPSRASPQIISRTLLFQCSHPPTYPPELCSFLATISWENLYDTLSPMRQTPGTTPLSLAGPLPLLPVHFTSIHARPSLLVSCPLH</sequence>
<name>A0AAD8U966_GLOAC</name>